<reference evidence="2" key="2">
    <citation type="submission" date="2025-08" db="UniProtKB">
        <authorList>
            <consortium name="RefSeq"/>
        </authorList>
    </citation>
    <scope>IDENTIFICATION</scope>
    <source>
        <tissue evidence="2">Leaf</tissue>
    </source>
</reference>
<accession>A0AC58RNN5</accession>
<gene>
    <name evidence="2" type="primary">LOC142161952</name>
</gene>
<protein>
    <submittedName>
        <fullName evidence="2">Uncharacterized protein LOC142161952</fullName>
    </submittedName>
</protein>
<reference evidence="1" key="1">
    <citation type="journal article" date="2014" name="Nat. Commun.">
        <title>The tobacco genome sequence and its comparison with those of tomato and potato.</title>
        <authorList>
            <person name="Sierro N."/>
            <person name="Battey J.N."/>
            <person name="Ouadi S."/>
            <person name="Bakaher N."/>
            <person name="Bovet L."/>
            <person name="Willig A."/>
            <person name="Goepfert S."/>
            <person name="Peitsch M.C."/>
            <person name="Ivanov N.V."/>
        </authorList>
    </citation>
    <scope>NUCLEOTIDE SEQUENCE [LARGE SCALE GENOMIC DNA]</scope>
</reference>
<dbReference type="Proteomes" id="UP000790787">
    <property type="component" value="Chromosome 1"/>
</dbReference>
<dbReference type="RefSeq" id="XP_075074331.1">
    <property type="nucleotide sequence ID" value="XM_075218230.1"/>
</dbReference>
<proteinExistence type="predicted"/>
<name>A0AC58RNN5_TOBAC</name>
<evidence type="ECO:0000313" key="2">
    <source>
        <dbReference type="RefSeq" id="XP_075074331.1"/>
    </source>
</evidence>
<keyword evidence="1" id="KW-1185">Reference proteome</keyword>
<organism evidence="1 2">
    <name type="scientific">Nicotiana tabacum</name>
    <name type="common">Common tobacco</name>
    <dbReference type="NCBI Taxonomy" id="4097"/>
    <lineage>
        <taxon>Eukaryota</taxon>
        <taxon>Viridiplantae</taxon>
        <taxon>Streptophyta</taxon>
        <taxon>Embryophyta</taxon>
        <taxon>Tracheophyta</taxon>
        <taxon>Spermatophyta</taxon>
        <taxon>Magnoliopsida</taxon>
        <taxon>eudicotyledons</taxon>
        <taxon>Gunneridae</taxon>
        <taxon>Pentapetalae</taxon>
        <taxon>asterids</taxon>
        <taxon>lamiids</taxon>
        <taxon>Solanales</taxon>
        <taxon>Solanaceae</taxon>
        <taxon>Nicotianoideae</taxon>
        <taxon>Nicotianeae</taxon>
        <taxon>Nicotiana</taxon>
    </lineage>
</organism>
<sequence>MISKKHTPDSASCTVHFPNGSQLLISHIGKSGIIHQSSSVHTPQQNGVVERKHRQILEVARKSPFEVFYGRKPNLQHLRILGCLCYATRTGANTHKFDARVVKAVHLGCRVFVSIPVTNNAQVDHSVSPSNMVKPVETSVECSLGTHHASVHSEPASPIELSAATPTTSITNNDTSHIAVRRSYRPSKTLGRLHDSYFKSMCNFSVVKEPTFYAEAMHDPKWIKAMDQELKALNDNNTWCLVDLLAKKGQ</sequence>
<evidence type="ECO:0000313" key="1">
    <source>
        <dbReference type="Proteomes" id="UP000790787"/>
    </source>
</evidence>